<proteinExistence type="predicted"/>
<dbReference type="EMBL" id="MHQN01000031">
    <property type="protein sequence ID" value="OHA02778.1"/>
    <property type="molecule type" value="Genomic_DNA"/>
</dbReference>
<comment type="caution">
    <text evidence="3">The sequence shown here is derived from an EMBL/GenBank/DDBJ whole genome shotgun (WGS) entry which is preliminary data.</text>
</comment>
<keyword evidence="1" id="KW-0378">Hydrolase</keyword>
<evidence type="ECO:0000313" key="3">
    <source>
        <dbReference type="EMBL" id="OHA02778.1"/>
    </source>
</evidence>
<feature type="domain" description="Peptidase A2" evidence="2">
    <location>
        <begin position="29"/>
        <end position="106"/>
    </location>
</feature>
<sequence>MEFPYLQKDGQGFPVIQVTLHARSKEITVQALVDSGASFSVFRPEIAEYLGIQIERGKQVYLTGIGGRILGYMHKVSVTAGEKTFRCKIVFSKEFTVSFNLLGRDNFFMPFVVSFFEREKKTVLAAYEKL</sequence>
<dbReference type="PROSITE" id="PS00141">
    <property type="entry name" value="ASP_PROTEASE"/>
    <property type="match status" value="1"/>
</dbReference>
<evidence type="ECO:0000313" key="4">
    <source>
        <dbReference type="Proteomes" id="UP000177177"/>
    </source>
</evidence>
<accession>A0A1G2KTH7</accession>
<dbReference type="Gene3D" id="2.40.70.10">
    <property type="entry name" value="Acid Proteases"/>
    <property type="match status" value="1"/>
</dbReference>
<gene>
    <name evidence="3" type="ORF">A3C92_00790</name>
</gene>
<dbReference type="Pfam" id="PF13650">
    <property type="entry name" value="Asp_protease_2"/>
    <property type="match status" value="1"/>
</dbReference>
<dbReference type="SUPFAM" id="SSF50630">
    <property type="entry name" value="Acid proteases"/>
    <property type="match status" value="1"/>
</dbReference>
<organism evidence="3 4">
    <name type="scientific">Candidatus Sungbacteria bacterium RIFCSPHIGHO2_02_FULL_53_17</name>
    <dbReference type="NCBI Taxonomy" id="1802275"/>
    <lineage>
        <taxon>Bacteria</taxon>
        <taxon>Candidatus Sungiibacteriota</taxon>
    </lineage>
</organism>
<dbReference type="AlphaFoldDB" id="A0A1G2KTH7"/>
<dbReference type="Proteomes" id="UP000177177">
    <property type="component" value="Unassembled WGS sequence"/>
</dbReference>
<reference evidence="3 4" key="1">
    <citation type="journal article" date="2016" name="Nat. Commun.">
        <title>Thousands of microbial genomes shed light on interconnected biogeochemical processes in an aquifer system.</title>
        <authorList>
            <person name="Anantharaman K."/>
            <person name="Brown C.T."/>
            <person name="Hug L.A."/>
            <person name="Sharon I."/>
            <person name="Castelle C.J."/>
            <person name="Probst A.J."/>
            <person name="Thomas B.C."/>
            <person name="Singh A."/>
            <person name="Wilkins M.J."/>
            <person name="Karaoz U."/>
            <person name="Brodie E.L."/>
            <person name="Williams K.H."/>
            <person name="Hubbard S.S."/>
            <person name="Banfield J.F."/>
        </authorList>
    </citation>
    <scope>NUCLEOTIDE SEQUENCE [LARGE SCALE GENOMIC DNA]</scope>
</reference>
<evidence type="ECO:0000256" key="1">
    <source>
        <dbReference type="ARBA" id="ARBA00022801"/>
    </source>
</evidence>
<dbReference type="InterPro" id="IPR001969">
    <property type="entry name" value="Aspartic_peptidase_AS"/>
</dbReference>
<protein>
    <recommendedName>
        <fullName evidence="2">Peptidase A2 domain-containing protein</fullName>
    </recommendedName>
</protein>
<dbReference type="PROSITE" id="PS50175">
    <property type="entry name" value="ASP_PROT_RETROV"/>
    <property type="match status" value="1"/>
</dbReference>
<name>A0A1G2KTH7_9BACT</name>
<dbReference type="GO" id="GO:0006508">
    <property type="term" value="P:proteolysis"/>
    <property type="evidence" value="ECO:0007669"/>
    <property type="project" value="InterPro"/>
</dbReference>
<dbReference type="InterPro" id="IPR021109">
    <property type="entry name" value="Peptidase_aspartic_dom_sf"/>
</dbReference>
<dbReference type="GO" id="GO:0004190">
    <property type="term" value="F:aspartic-type endopeptidase activity"/>
    <property type="evidence" value="ECO:0007669"/>
    <property type="project" value="InterPro"/>
</dbReference>
<evidence type="ECO:0000259" key="2">
    <source>
        <dbReference type="PROSITE" id="PS50175"/>
    </source>
</evidence>
<dbReference type="InterPro" id="IPR001995">
    <property type="entry name" value="Peptidase_A2_cat"/>
</dbReference>